<dbReference type="InterPro" id="IPR027304">
    <property type="entry name" value="Trigger_fact/SurA_dom_sf"/>
</dbReference>
<name>A0A7D3XYT0_9BACT</name>
<dbReference type="Gene3D" id="3.10.50.40">
    <property type="match status" value="2"/>
</dbReference>
<evidence type="ECO:0000313" key="5">
    <source>
        <dbReference type="EMBL" id="QKG79433.1"/>
    </source>
</evidence>
<reference evidence="5 6" key="1">
    <citation type="submission" date="2019-07" db="EMBL/GenBank/DDBJ databases">
        <title>Thalassofilum flectens gen. nov., sp. nov., a novel moderate thermophilic anaerobe from a shallow sea hot spring in Kunashir Island (Russia), representing a new family in the order Bacteroidales, and proposal of Thalassofilacea fam. nov.</title>
        <authorList>
            <person name="Kochetkova T.V."/>
            <person name="Podosokorskaya O.A."/>
            <person name="Novikov A."/>
            <person name="Elcheninov A.G."/>
            <person name="Toshchakov S.V."/>
            <person name="Kublanov I.V."/>
        </authorList>
    </citation>
    <scope>NUCLEOTIDE SEQUENCE [LARGE SCALE GENOMIC DNA]</scope>
    <source>
        <strain evidence="5 6">38-H</strain>
    </source>
</reference>
<evidence type="ECO:0000313" key="6">
    <source>
        <dbReference type="Proteomes" id="UP000500961"/>
    </source>
</evidence>
<evidence type="ECO:0000259" key="4">
    <source>
        <dbReference type="PROSITE" id="PS50198"/>
    </source>
</evidence>
<protein>
    <submittedName>
        <fullName evidence="5">Peptidylprolyl isomerase</fullName>
    </submittedName>
</protein>
<dbReference type="SUPFAM" id="SSF54534">
    <property type="entry name" value="FKBP-like"/>
    <property type="match status" value="2"/>
</dbReference>
<feature type="domain" description="PpiC" evidence="4">
    <location>
        <begin position="173"/>
        <end position="273"/>
    </location>
</feature>
<organism evidence="5 6">
    <name type="scientific">Tenuifilum thalassicum</name>
    <dbReference type="NCBI Taxonomy" id="2590900"/>
    <lineage>
        <taxon>Bacteria</taxon>
        <taxon>Pseudomonadati</taxon>
        <taxon>Bacteroidota</taxon>
        <taxon>Bacteroidia</taxon>
        <taxon>Bacteroidales</taxon>
        <taxon>Tenuifilaceae</taxon>
        <taxon>Tenuifilum</taxon>
    </lineage>
</organism>
<evidence type="ECO:0000256" key="3">
    <source>
        <dbReference type="SAM" id="SignalP"/>
    </source>
</evidence>
<dbReference type="KEGG" id="ttz:FHG85_03850"/>
<proteinExistence type="predicted"/>
<keyword evidence="2" id="KW-0697">Rotamase</keyword>
<dbReference type="Proteomes" id="UP000500961">
    <property type="component" value="Chromosome"/>
</dbReference>
<dbReference type="PANTHER" id="PTHR47637:SF1">
    <property type="entry name" value="CHAPERONE SURA"/>
    <property type="match status" value="1"/>
</dbReference>
<dbReference type="InterPro" id="IPR046357">
    <property type="entry name" value="PPIase_dom_sf"/>
</dbReference>
<dbReference type="Pfam" id="PF00639">
    <property type="entry name" value="Rotamase"/>
    <property type="match status" value="2"/>
</dbReference>
<dbReference type="InterPro" id="IPR050280">
    <property type="entry name" value="OMP_Chaperone_SurA"/>
</dbReference>
<evidence type="ECO:0000256" key="2">
    <source>
        <dbReference type="PROSITE-ProRule" id="PRU00278"/>
    </source>
</evidence>
<dbReference type="InterPro" id="IPR000297">
    <property type="entry name" value="PPIase_PpiC"/>
</dbReference>
<dbReference type="Gene3D" id="1.10.4030.10">
    <property type="entry name" value="Porin chaperone SurA, peptide-binding domain"/>
    <property type="match status" value="1"/>
</dbReference>
<dbReference type="PROSITE" id="PS50198">
    <property type="entry name" value="PPIC_PPIASE_2"/>
    <property type="match status" value="2"/>
</dbReference>
<evidence type="ECO:0000256" key="1">
    <source>
        <dbReference type="ARBA" id="ARBA00022729"/>
    </source>
</evidence>
<dbReference type="EMBL" id="CP041345">
    <property type="protein sequence ID" value="QKG79433.1"/>
    <property type="molecule type" value="Genomic_DNA"/>
</dbReference>
<gene>
    <name evidence="5" type="ORF">FHG85_03850</name>
</gene>
<keyword evidence="1 3" id="KW-0732">Signal</keyword>
<sequence length="449" mass="51938">MKAFRLLLSITAFAIISVSSFSQENISIDKVIAIVGNERILLSDVEQELLRIKMQGSTSQNLDRCQILEQLLMQKLLLTQAKIDSLEVNEGSVEMEVERRLNYFINQIGSEKALENYFNKPIFEIKDDLREIIREQQLTQQMQQKIIEKVKITPADVKSFYKHIPKDSLPEIPQQYVLQQIVIYPPDAEKAKLEAKEKLLEIRNRILNGESFTTLAALYSEDRASAIKGGELGFRSREELVKAFADAAFNLQKGQVSQVVETEYGYHIIQLIEKRNNQVNVRHILLKPQFTTDMLSRAVQKLDSIATLIRTDSLTFDEAALKFSQDKKTYLNKGVMINPYTNTLFFEKEHLQPSDYYAIKDLKVGEFSEPFESRDEHANVVFKIIRIKQIIPKHKANLKDDYAIIQQLTKSNKENETLQDWLTKKVKTIYIKVDSDFHGCKFHTKGWIK</sequence>
<keyword evidence="6" id="KW-1185">Reference proteome</keyword>
<dbReference type="GO" id="GO:0003755">
    <property type="term" value="F:peptidyl-prolyl cis-trans isomerase activity"/>
    <property type="evidence" value="ECO:0007669"/>
    <property type="project" value="UniProtKB-KW"/>
</dbReference>
<feature type="domain" description="PpiC" evidence="4">
    <location>
        <begin position="276"/>
        <end position="373"/>
    </location>
</feature>
<dbReference type="SUPFAM" id="SSF109998">
    <property type="entry name" value="Triger factor/SurA peptide-binding domain-like"/>
    <property type="match status" value="1"/>
</dbReference>
<dbReference type="AlphaFoldDB" id="A0A7D3XYT0"/>
<feature type="chain" id="PRO_5029712081" evidence="3">
    <location>
        <begin position="23"/>
        <end position="449"/>
    </location>
</feature>
<dbReference type="PANTHER" id="PTHR47637">
    <property type="entry name" value="CHAPERONE SURA"/>
    <property type="match status" value="1"/>
</dbReference>
<feature type="signal peptide" evidence="3">
    <location>
        <begin position="1"/>
        <end position="22"/>
    </location>
</feature>
<accession>A0A7D3XYT0</accession>
<keyword evidence="2 5" id="KW-0413">Isomerase</keyword>
<dbReference type="RefSeq" id="WP_173073163.1">
    <property type="nucleotide sequence ID" value="NZ_CP041345.1"/>
</dbReference>